<feature type="region of interest" description="Disordered" evidence="7">
    <location>
        <begin position="319"/>
        <end position="360"/>
    </location>
</feature>
<dbReference type="InterPro" id="IPR001969">
    <property type="entry name" value="Aspartic_peptidase_AS"/>
</dbReference>
<evidence type="ECO:0000256" key="2">
    <source>
        <dbReference type="ARBA" id="ARBA00022695"/>
    </source>
</evidence>
<dbReference type="InterPro" id="IPR021109">
    <property type="entry name" value="Peptidase_aspartic_dom_sf"/>
</dbReference>
<dbReference type="CDD" id="cd00303">
    <property type="entry name" value="retropepsin_like"/>
    <property type="match status" value="1"/>
</dbReference>
<feature type="domain" description="Integrase catalytic" evidence="8">
    <location>
        <begin position="1201"/>
        <end position="1367"/>
    </location>
</feature>
<name>A0ABQ5DUH0_9ASTR</name>
<dbReference type="PROSITE" id="PS00141">
    <property type="entry name" value="ASP_PROTEASE"/>
    <property type="match status" value="1"/>
</dbReference>
<feature type="region of interest" description="Disordered" evidence="7">
    <location>
        <begin position="206"/>
        <end position="229"/>
    </location>
</feature>
<dbReference type="Gene3D" id="3.30.420.10">
    <property type="entry name" value="Ribonuclease H-like superfamily/Ribonuclease H"/>
    <property type="match status" value="1"/>
</dbReference>
<dbReference type="SUPFAM" id="SSF53098">
    <property type="entry name" value="Ribonuclease H-like"/>
    <property type="match status" value="1"/>
</dbReference>
<evidence type="ECO:0000256" key="6">
    <source>
        <dbReference type="ARBA" id="ARBA00022918"/>
    </source>
</evidence>
<evidence type="ECO:0000259" key="8">
    <source>
        <dbReference type="PROSITE" id="PS50994"/>
    </source>
</evidence>
<dbReference type="PANTHER" id="PTHR47266">
    <property type="entry name" value="ENDONUCLEASE-RELATED"/>
    <property type="match status" value="1"/>
</dbReference>
<keyword evidence="10" id="KW-1185">Reference proteome</keyword>
<gene>
    <name evidence="9" type="ORF">Tco_0940344</name>
</gene>
<dbReference type="InterPro" id="IPR005162">
    <property type="entry name" value="Retrotrans_gag_dom"/>
</dbReference>
<protein>
    <submittedName>
        <fullName evidence="9">Reverse transcriptase domain-containing protein</fullName>
    </submittedName>
</protein>
<feature type="compositionally biased region" description="Basic and acidic residues" evidence="7">
    <location>
        <begin position="802"/>
        <end position="817"/>
    </location>
</feature>
<dbReference type="InterPro" id="IPR052160">
    <property type="entry name" value="Gypsy_RT_Integrase-like"/>
</dbReference>
<sequence>MSIGSRFQRFSLVTRSLRIFARSIQTIYHSFDPCDNLVQSNKFTGRQDPHNHLRFFNKVTSTFRHPEVPNTSIKLLLFPFSLDGEARDWLDKEPPRSILTWDDLVAKFINQFFPPSKTTYLRNEITTFYQKPNETFNEAWERFKGLLRQCPHHGFSELHQLDTFYNSLNTNDQDALDSAAGGNFLDKMPQEGLAIIESKSKVRYSRSRANDSRVSTDAPLSNSSPSNNSFDIQQLAASLEDKMTIKMKQMMNEMKALVVTTPAPIKAVEEVCVTCGSNHNFNHCPLTRGGNDFPVFHDNIQQFQQTAAVGNFLQRNQPSNLASQMKPPGFNQPNVQNNQNRYQGTNSNFNQNRGTNFNQNRQNNQNQVYQAPPYQPPTNQPLVNQALPPVSQIQGVSKTDFENYVKANDAVLKNVQNQGQNLQNQMANVTSLLTSLCDNFKNSASTSNSGTLPSQTVTNPRQQINAITTRSGKTLEEPSTPLVPPTPDVSIPQKEPKQNPETSTEIKTVNLDPNSPNPNSYQSKLPYPERMKVRENDKPSAQHSRFLKMFKQLRLEIGLKDALVEMPKFNKWLSSLLRNKEKLEEIAITTVNAECSAIIMNKVPEKLEDPRKFLIPCALQELNRTSALADSGASINLLPHSIYKKLGLKALTPTRMTLELANRSITHPMGIAKDVVVRVDGFTFLADFVVVNFEPNPRMPIILGRPFLRTAKALIDLYEETLTLRVGKEELVYYADKSEKNKETNFVHAISIIDFSKDDPFSGSTTNTLPPSSSPVKTSDNLEKFADELAPLDSLPPSNDDSTLKKDFHENDKDAEIKSSSSFTLTSPEESEFEAYLERDSIPPGIDLTLPPTLEVSSSNPTSPTLTGEKVCSWKTPMFFSLVRFVWKMMTRIAIRKKIICLLATYLHQKPKLLSRPQEVEEIKEKEDEVSSDVPIHTIVMPIRITFDNPIDFNDHFSKPKDFKKDLTVSFDSSESSILPSPLLDSDSPFTAELSASVTLNSLGNEDKVFKPGILVNHAIHDKIFVTLEESLENISSGTLLVFKEPSFLLPPPEPPDKCLNFEPILVMKNVVLNEAFYQSNVEDVNSFTIIIWIFLPYFPYTKESPLIFSFRSENFVFDPDIITFHKPVIKSSVDVYLAKKLLKFSRLCSLMTHRGSSIVPNITARKVFDAGFFWPTIYKDAYELIKSCDACQRQGKLSHRDEMPQNAIQVCEIFDIWGIDFMGPFPSSRGNKYILVAVDYLSKWVEAKALPTNDARVVVKFLKSLFSRFGAPRAIISDRGTHFCNDKFDKVMSKYGVTHRLSTAYHPQTSGQVEVTNRGLKRILERTVGENRASWSDKLDDALWAFRTAYKTPIGCTPYKLVYGKACHLPVELEHKAYWALKHANFDLKTAGDHRKLQLNELSELHDQAYENSLIYKEKTKKLHDSKIKNRIFNVGDHVLLFNSRLKIFSGKLKSRWSGPFTVIKVYPYGTAKLSHADGSNFKVNCHRLKHYYGGDTPPLVIPDLQTFPKDN</sequence>
<dbReference type="InterPro" id="IPR001584">
    <property type="entry name" value="Integrase_cat-core"/>
</dbReference>
<dbReference type="Pfam" id="PF03732">
    <property type="entry name" value="Retrotrans_gag"/>
    <property type="match status" value="1"/>
</dbReference>
<keyword evidence="2" id="KW-0548">Nucleotidyltransferase</keyword>
<feature type="compositionally biased region" description="Polar residues" evidence="7">
    <location>
        <begin position="499"/>
        <end position="523"/>
    </location>
</feature>
<comment type="caution">
    <text evidence="9">The sequence shown here is derived from an EMBL/GenBank/DDBJ whole genome shotgun (WGS) entry which is preliminary data.</text>
</comment>
<evidence type="ECO:0000256" key="4">
    <source>
        <dbReference type="ARBA" id="ARBA00022759"/>
    </source>
</evidence>
<feature type="region of interest" description="Disordered" evidence="7">
    <location>
        <begin position="469"/>
        <end position="525"/>
    </location>
</feature>
<keyword evidence="5" id="KW-0378">Hydrolase</keyword>
<keyword evidence="4" id="KW-0255">Endonuclease</keyword>
<feature type="region of interest" description="Disordered" evidence="7">
    <location>
        <begin position="789"/>
        <end position="826"/>
    </location>
</feature>
<dbReference type="Gene3D" id="2.40.70.10">
    <property type="entry name" value="Acid Proteases"/>
    <property type="match status" value="1"/>
</dbReference>
<evidence type="ECO:0000256" key="7">
    <source>
        <dbReference type="SAM" id="MobiDB-lite"/>
    </source>
</evidence>
<dbReference type="GO" id="GO:0003964">
    <property type="term" value="F:RNA-directed DNA polymerase activity"/>
    <property type="evidence" value="ECO:0007669"/>
    <property type="project" value="UniProtKB-KW"/>
</dbReference>
<dbReference type="EMBL" id="BQNB010015477">
    <property type="protein sequence ID" value="GJT40479.1"/>
    <property type="molecule type" value="Genomic_DNA"/>
</dbReference>
<evidence type="ECO:0000313" key="10">
    <source>
        <dbReference type="Proteomes" id="UP001151760"/>
    </source>
</evidence>
<evidence type="ECO:0000313" key="9">
    <source>
        <dbReference type="EMBL" id="GJT40479.1"/>
    </source>
</evidence>
<dbReference type="SUPFAM" id="SSF50630">
    <property type="entry name" value="Acid proteases"/>
    <property type="match status" value="1"/>
</dbReference>
<organism evidence="9 10">
    <name type="scientific">Tanacetum coccineum</name>
    <dbReference type="NCBI Taxonomy" id="301880"/>
    <lineage>
        <taxon>Eukaryota</taxon>
        <taxon>Viridiplantae</taxon>
        <taxon>Streptophyta</taxon>
        <taxon>Embryophyta</taxon>
        <taxon>Tracheophyta</taxon>
        <taxon>Spermatophyta</taxon>
        <taxon>Magnoliopsida</taxon>
        <taxon>eudicotyledons</taxon>
        <taxon>Gunneridae</taxon>
        <taxon>Pentapetalae</taxon>
        <taxon>asterids</taxon>
        <taxon>campanulids</taxon>
        <taxon>Asterales</taxon>
        <taxon>Asteraceae</taxon>
        <taxon>Asteroideae</taxon>
        <taxon>Anthemideae</taxon>
        <taxon>Anthemidinae</taxon>
        <taxon>Tanacetum</taxon>
    </lineage>
</organism>
<keyword evidence="3" id="KW-0540">Nuclease</keyword>
<keyword evidence="1" id="KW-0808">Transferase</keyword>
<feature type="compositionally biased region" description="Polar residues" evidence="7">
    <location>
        <begin position="331"/>
        <end position="344"/>
    </location>
</feature>
<evidence type="ECO:0000256" key="1">
    <source>
        <dbReference type="ARBA" id="ARBA00022679"/>
    </source>
</evidence>
<reference evidence="9" key="1">
    <citation type="journal article" date="2022" name="Int. J. Mol. Sci.">
        <title>Draft Genome of Tanacetum Coccineum: Genomic Comparison of Closely Related Tanacetum-Family Plants.</title>
        <authorList>
            <person name="Yamashiro T."/>
            <person name="Shiraishi A."/>
            <person name="Nakayama K."/>
            <person name="Satake H."/>
        </authorList>
    </citation>
    <scope>NUCLEOTIDE SEQUENCE</scope>
</reference>
<dbReference type="Proteomes" id="UP001151760">
    <property type="component" value="Unassembled WGS sequence"/>
</dbReference>
<accession>A0ABQ5DUH0</accession>
<evidence type="ECO:0000256" key="5">
    <source>
        <dbReference type="ARBA" id="ARBA00022801"/>
    </source>
</evidence>
<feature type="compositionally biased region" description="Low complexity" evidence="7">
    <location>
        <begin position="345"/>
        <end position="360"/>
    </location>
</feature>
<dbReference type="Pfam" id="PF00665">
    <property type="entry name" value="rve"/>
    <property type="match status" value="1"/>
</dbReference>
<dbReference type="InterPro" id="IPR012337">
    <property type="entry name" value="RNaseH-like_sf"/>
</dbReference>
<dbReference type="PROSITE" id="PS50994">
    <property type="entry name" value="INTEGRASE"/>
    <property type="match status" value="1"/>
</dbReference>
<keyword evidence="6 9" id="KW-0695">RNA-directed DNA polymerase</keyword>
<feature type="region of interest" description="Disordered" evidence="7">
    <location>
        <begin position="444"/>
        <end position="463"/>
    </location>
</feature>
<reference evidence="9" key="2">
    <citation type="submission" date="2022-01" db="EMBL/GenBank/DDBJ databases">
        <authorList>
            <person name="Yamashiro T."/>
            <person name="Shiraishi A."/>
            <person name="Satake H."/>
            <person name="Nakayama K."/>
        </authorList>
    </citation>
    <scope>NUCLEOTIDE SEQUENCE</scope>
</reference>
<dbReference type="InterPro" id="IPR036397">
    <property type="entry name" value="RNaseH_sf"/>
</dbReference>
<proteinExistence type="predicted"/>
<evidence type="ECO:0000256" key="3">
    <source>
        <dbReference type="ARBA" id="ARBA00022722"/>
    </source>
</evidence>